<keyword evidence="4" id="KW-0378">Hydrolase</keyword>
<dbReference type="OrthoDB" id="6512918at2759"/>
<dbReference type="Pfam" id="PF00005">
    <property type="entry name" value="ABC_tran"/>
    <property type="match status" value="1"/>
</dbReference>
<proteinExistence type="predicted"/>
<dbReference type="RefSeq" id="XP_018275768.1">
    <property type="nucleotide sequence ID" value="XM_018420532.1"/>
</dbReference>
<protein>
    <submittedName>
        <fullName evidence="4">p-loop containing nucleoside triphosphate hydrolase protein</fullName>
    </submittedName>
</protein>
<evidence type="ECO:0000313" key="5">
    <source>
        <dbReference type="Proteomes" id="UP000053611"/>
    </source>
</evidence>
<keyword evidence="2" id="KW-0067">ATP-binding</keyword>
<reference evidence="4 5" key="1">
    <citation type="submission" date="2015-03" db="EMBL/GenBank/DDBJ databases">
        <title>Genomics and transcriptomics of the oil-accumulating basidiomycete yeast T. oleaginosus allow insights into substrate utilization and the diverse evolutionary trajectories of mating systems in fungi.</title>
        <authorList>
            <consortium name="DOE Joint Genome Institute"/>
            <person name="Kourist R."/>
            <person name="Kracht O."/>
            <person name="Bracharz F."/>
            <person name="Lipzen A."/>
            <person name="Nolan M."/>
            <person name="Ohm R."/>
            <person name="Grigoriev I."/>
            <person name="Sun S."/>
            <person name="Heitman J."/>
            <person name="Bruck T."/>
            <person name="Nowrousian M."/>
        </authorList>
    </citation>
    <scope>NUCLEOTIDE SEQUENCE [LARGE SCALE GENOMIC DNA]</scope>
    <source>
        <strain evidence="4 5">IBC0246</strain>
    </source>
</reference>
<dbReference type="PANTHER" id="PTHR43158">
    <property type="entry name" value="SKFA PEPTIDE EXPORT ATP-BINDING PROTEIN SKFE"/>
    <property type="match status" value="1"/>
</dbReference>
<dbReference type="InterPro" id="IPR027417">
    <property type="entry name" value="P-loop_NTPase"/>
</dbReference>
<dbReference type="GeneID" id="28981135"/>
<dbReference type="EMBL" id="KQ087264">
    <property type="protein sequence ID" value="KLT39277.1"/>
    <property type="molecule type" value="Genomic_DNA"/>
</dbReference>
<feature type="domain" description="ABC transporter" evidence="3">
    <location>
        <begin position="13"/>
        <end position="240"/>
    </location>
</feature>
<organism evidence="4 5">
    <name type="scientific">Cutaneotrichosporon oleaginosum</name>
    <dbReference type="NCBI Taxonomy" id="879819"/>
    <lineage>
        <taxon>Eukaryota</taxon>
        <taxon>Fungi</taxon>
        <taxon>Dikarya</taxon>
        <taxon>Basidiomycota</taxon>
        <taxon>Agaricomycotina</taxon>
        <taxon>Tremellomycetes</taxon>
        <taxon>Trichosporonales</taxon>
        <taxon>Trichosporonaceae</taxon>
        <taxon>Cutaneotrichosporon</taxon>
    </lineage>
</organism>
<gene>
    <name evidence="4" type="ORF">CC85DRAFT_251456</name>
</gene>
<dbReference type="Gene3D" id="3.40.50.300">
    <property type="entry name" value="P-loop containing nucleotide triphosphate hydrolases"/>
    <property type="match status" value="1"/>
</dbReference>
<dbReference type="InterPro" id="IPR003439">
    <property type="entry name" value="ABC_transporter-like_ATP-bd"/>
</dbReference>
<evidence type="ECO:0000256" key="1">
    <source>
        <dbReference type="ARBA" id="ARBA00022741"/>
    </source>
</evidence>
<name>A0A0J0XDX5_9TREE</name>
<dbReference type="Proteomes" id="UP000053611">
    <property type="component" value="Unassembled WGS sequence"/>
</dbReference>
<dbReference type="PANTHER" id="PTHR43158:SF2">
    <property type="entry name" value="SKFA PEPTIDE EXPORT ATP-BINDING PROTEIN SKFE"/>
    <property type="match status" value="1"/>
</dbReference>
<keyword evidence="5" id="KW-1185">Reference proteome</keyword>
<dbReference type="GO" id="GO:0016887">
    <property type="term" value="F:ATP hydrolysis activity"/>
    <property type="evidence" value="ECO:0007669"/>
    <property type="project" value="InterPro"/>
</dbReference>
<evidence type="ECO:0000259" key="3">
    <source>
        <dbReference type="PROSITE" id="PS50893"/>
    </source>
</evidence>
<sequence>MTANSTHTDELAIDCRDLTFFFNPNDAEPVLSGVNIQLERGDCCLLVGANGAGKSTLLRILAGKRLTKTRNCRILGQDVFMNPPGGVVYLGTEWCMNPVVRSDIVVSHFLDSVGGWRHRARRDRLLEILDVDLDWRMHQISDGERRRVQLCMGLMTEWDVLLLDEVTVDLDVLVRADLVNFLASEAKDRGATILYATHIFDGLGSFPNKIVHIQLGATPKPTIEWGPGSGDLFNVALGWLREDRELRREKEAARGRVRGPKGDVSCLSARGCPMLTSDSRCKDVLRQVRLLPLETRLLVSASVGCVGIAPISPLFLPSPFPSTHPVTIILVIRTHPAQRVHRGLYAARWGEHGDVKASLRVSLAVLICVR</sequence>
<accession>A0A0J0XDX5</accession>
<dbReference type="GO" id="GO:0005524">
    <property type="term" value="F:ATP binding"/>
    <property type="evidence" value="ECO:0007669"/>
    <property type="project" value="UniProtKB-KW"/>
</dbReference>
<dbReference type="SMART" id="SM00382">
    <property type="entry name" value="AAA"/>
    <property type="match status" value="1"/>
</dbReference>
<dbReference type="InterPro" id="IPR003593">
    <property type="entry name" value="AAA+_ATPase"/>
</dbReference>
<dbReference type="SUPFAM" id="SSF52540">
    <property type="entry name" value="P-loop containing nucleoside triphosphate hydrolases"/>
    <property type="match status" value="1"/>
</dbReference>
<dbReference type="STRING" id="879819.A0A0J0XDX5"/>
<keyword evidence="1" id="KW-0547">Nucleotide-binding</keyword>
<dbReference type="AlphaFoldDB" id="A0A0J0XDX5"/>
<dbReference type="PROSITE" id="PS50893">
    <property type="entry name" value="ABC_TRANSPORTER_2"/>
    <property type="match status" value="1"/>
</dbReference>
<evidence type="ECO:0000313" key="4">
    <source>
        <dbReference type="EMBL" id="KLT39277.1"/>
    </source>
</evidence>
<evidence type="ECO:0000256" key="2">
    <source>
        <dbReference type="ARBA" id="ARBA00022840"/>
    </source>
</evidence>